<dbReference type="NCBIfam" id="NF006873">
    <property type="entry name" value="PRK09369.1"/>
    <property type="match status" value="1"/>
</dbReference>
<dbReference type="Gene3D" id="3.65.10.10">
    <property type="entry name" value="Enolpyruvate transferase domain"/>
    <property type="match status" value="2"/>
</dbReference>
<dbReference type="PANTHER" id="PTHR43783:SF1">
    <property type="entry name" value="UDP-N-ACETYLGLUCOSAMINE 1-CARBOXYVINYLTRANSFERASE"/>
    <property type="match status" value="1"/>
</dbReference>
<comment type="subcellular location">
    <subcellularLocation>
        <location evidence="1">Cytoplasm</location>
    </subcellularLocation>
</comment>
<proteinExistence type="inferred from homology"/>
<reference evidence="17" key="1">
    <citation type="submission" date="2020-04" db="EMBL/GenBank/DDBJ databases">
        <authorList>
            <person name="Zhang T."/>
        </authorList>
    </citation>
    <scope>NUCLEOTIDE SEQUENCE</scope>
    <source>
        <strain evidence="17">HKST-UBA13</strain>
    </source>
</reference>
<dbReference type="GO" id="GO:0008760">
    <property type="term" value="F:UDP-N-acetylglucosamine 1-carboxyvinyltransferase activity"/>
    <property type="evidence" value="ECO:0007669"/>
    <property type="project" value="UniProtKB-EC"/>
</dbReference>
<sequence length="428" mass="46794">MSTYKITGGIPLHGEVTPTPNKNAVLPAIAAALLTDEIVTLHNVPKSSDVRIMLRLIRKMGGKISYSNMGNTVKINASTVDSNKLDAELSKKIQAASMFMAPLLVRFKSAFMPIPGGCKLGTRPLDAFIGNMESMGATYEPTDKGFYLHAEKLKANKIWSWFPSVTGTENLIMLASRVPGRTEIYNAACEPHVAELCHLLVSMGAKIEGIGSNRLTIEGVEELHGAEQTIISDHLDIAEYVATAAVTGGAITVKNAIPEHMDLILQAFQILGIKTKYEGDNLIIPAEQKRKIKETVKGNIFDIKALFWPMFPPDVIHSLVVTALASEGTMIFHNSFYEYGFFFVEELAKLKGNVVMADPHRILTFGPTKWRPGTIVAPNIIAATKSLLVAALAAEGTSILHDETDMLMRRYPTIIEDYKSLGAKIEKV</sequence>
<evidence type="ECO:0000256" key="9">
    <source>
        <dbReference type="ARBA" id="ARBA00023316"/>
    </source>
</evidence>
<keyword evidence="7" id="KW-0573">Peptidoglycan synthesis</keyword>
<evidence type="ECO:0000256" key="11">
    <source>
        <dbReference type="ARBA" id="ARBA00039108"/>
    </source>
</evidence>
<keyword evidence="3" id="KW-0963">Cytoplasm</keyword>
<dbReference type="InterPro" id="IPR050068">
    <property type="entry name" value="MurA_subfamily"/>
</dbReference>
<dbReference type="GO" id="GO:0071555">
    <property type="term" value="P:cell wall organization"/>
    <property type="evidence" value="ECO:0007669"/>
    <property type="project" value="UniProtKB-KW"/>
</dbReference>
<dbReference type="SUPFAM" id="SSF55205">
    <property type="entry name" value="EPT/RTPC-like"/>
    <property type="match status" value="1"/>
</dbReference>
<reference evidence="17" key="2">
    <citation type="journal article" date="2021" name="Microbiome">
        <title>Successional dynamics and alternative stable states in a saline activated sludge microbial community over 9 years.</title>
        <authorList>
            <person name="Wang Y."/>
            <person name="Ye J."/>
            <person name="Ju F."/>
            <person name="Liu L."/>
            <person name="Boyd J.A."/>
            <person name="Deng Y."/>
            <person name="Parks D.H."/>
            <person name="Jiang X."/>
            <person name="Yin X."/>
            <person name="Woodcroft B.J."/>
            <person name="Tyson G.W."/>
            <person name="Hugenholtz P."/>
            <person name="Polz M.F."/>
            <person name="Zhang T."/>
        </authorList>
    </citation>
    <scope>NUCLEOTIDE SEQUENCE</scope>
    <source>
        <strain evidence="17">HKST-UBA13</strain>
    </source>
</reference>
<dbReference type="GO" id="GO:0008360">
    <property type="term" value="P:regulation of cell shape"/>
    <property type="evidence" value="ECO:0007669"/>
    <property type="project" value="UniProtKB-KW"/>
</dbReference>
<dbReference type="GO" id="GO:0051301">
    <property type="term" value="P:cell division"/>
    <property type="evidence" value="ECO:0007669"/>
    <property type="project" value="UniProtKB-KW"/>
</dbReference>
<keyword evidence="9" id="KW-0961">Cell wall biogenesis/degradation</keyword>
<evidence type="ECO:0000256" key="3">
    <source>
        <dbReference type="ARBA" id="ARBA00022490"/>
    </source>
</evidence>
<evidence type="ECO:0000256" key="13">
    <source>
        <dbReference type="ARBA" id="ARBA00042443"/>
    </source>
</evidence>
<comment type="caution">
    <text evidence="17">The sequence shown here is derived from an EMBL/GenBank/DDBJ whole genome shotgun (WGS) entry which is preliminary data.</text>
</comment>
<comment type="pathway">
    <text evidence="2">Cell wall biogenesis; peptidoglycan biosynthesis.</text>
</comment>
<keyword evidence="4" id="KW-0132">Cell division</keyword>
<evidence type="ECO:0000256" key="14">
    <source>
        <dbReference type="ARBA" id="ARBA00042842"/>
    </source>
</evidence>
<evidence type="ECO:0000256" key="10">
    <source>
        <dbReference type="ARBA" id="ARBA00038367"/>
    </source>
</evidence>
<keyword evidence="5 17" id="KW-0808">Transferase</keyword>
<dbReference type="InterPro" id="IPR013792">
    <property type="entry name" value="RNA3'P_cycl/enolpyr_Trfase_a/b"/>
</dbReference>
<evidence type="ECO:0000259" key="16">
    <source>
        <dbReference type="Pfam" id="PF00275"/>
    </source>
</evidence>
<dbReference type="InterPro" id="IPR036968">
    <property type="entry name" value="Enolpyruvate_Tfrase_sf"/>
</dbReference>
<dbReference type="EMBL" id="JAGQLJ010000038">
    <property type="protein sequence ID" value="MCA9380967.1"/>
    <property type="molecule type" value="Genomic_DNA"/>
</dbReference>
<organism evidence="17 18">
    <name type="scientific">Candidatus Dojkabacteria bacterium</name>
    <dbReference type="NCBI Taxonomy" id="2099670"/>
    <lineage>
        <taxon>Bacteria</taxon>
        <taxon>Candidatus Dojkabacteria</taxon>
    </lineage>
</organism>
<evidence type="ECO:0000313" key="17">
    <source>
        <dbReference type="EMBL" id="MCA9380967.1"/>
    </source>
</evidence>
<dbReference type="InterPro" id="IPR001986">
    <property type="entry name" value="Enolpyruvate_Tfrase_dom"/>
</dbReference>
<evidence type="ECO:0000256" key="6">
    <source>
        <dbReference type="ARBA" id="ARBA00022960"/>
    </source>
</evidence>
<name>A0A955IB36_9BACT</name>
<dbReference type="Pfam" id="PF00275">
    <property type="entry name" value="EPSP_synthase"/>
    <property type="match status" value="1"/>
</dbReference>
<feature type="domain" description="Enolpyruvate transferase" evidence="16">
    <location>
        <begin position="7"/>
        <end position="416"/>
    </location>
</feature>
<dbReference type="EC" id="2.5.1.7" evidence="11"/>
<comment type="similarity">
    <text evidence="10">Belongs to the EPSP synthase family. MurA subfamily.</text>
</comment>
<comment type="catalytic activity">
    <reaction evidence="15">
        <text>phosphoenolpyruvate + UDP-N-acetyl-alpha-D-glucosamine = UDP-N-acetyl-3-O-(1-carboxyvinyl)-alpha-D-glucosamine + phosphate</text>
        <dbReference type="Rhea" id="RHEA:18681"/>
        <dbReference type="ChEBI" id="CHEBI:43474"/>
        <dbReference type="ChEBI" id="CHEBI:57705"/>
        <dbReference type="ChEBI" id="CHEBI:58702"/>
        <dbReference type="ChEBI" id="CHEBI:68483"/>
        <dbReference type="EC" id="2.5.1.7"/>
    </reaction>
</comment>
<evidence type="ECO:0000256" key="15">
    <source>
        <dbReference type="ARBA" id="ARBA00047527"/>
    </source>
</evidence>
<gene>
    <name evidence="17" type="ORF">KC678_01775</name>
</gene>
<evidence type="ECO:0000256" key="8">
    <source>
        <dbReference type="ARBA" id="ARBA00023306"/>
    </source>
</evidence>
<keyword evidence="8" id="KW-0131">Cell cycle</keyword>
<dbReference type="PANTHER" id="PTHR43783">
    <property type="entry name" value="UDP-N-ACETYLGLUCOSAMINE 1-CARBOXYVINYLTRANSFERASE"/>
    <property type="match status" value="1"/>
</dbReference>
<evidence type="ECO:0000256" key="2">
    <source>
        <dbReference type="ARBA" id="ARBA00004752"/>
    </source>
</evidence>
<evidence type="ECO:0000256" key="7">
    <source>
        <dbReference type="ARBA" id="ARBA00022984"/>
    </source>
</evidence>
<dbReference type="GO" id="GO:0005737">
    <property type="term" value="C:cytoplasm"/>
    <property type="evidence" value="ECO:0007669"/>
    <property type="project" value="UniProtKB-SubCell"/>
</dbReference>
<accession>A0A955IB36</accession>
<keyword evidence="6" id="KW-0133">Cell shape</keyword>
<dbReference type="GO" id="GO:0009252">
    <property type="term" value="P:peptidoglycan biosynthetic process"/>
    <property type="evidence" value="ECO:0007669"/>
    <property type="project" value="UniProtKB-KW"/>
</dbReference>
<dbReference type="AlphaFoldDB" id="A0A955IB36"/>
<evidence type="ECO:0000313" key="18">
    <source>
        <dbReference type="Proteomes" id="UP000775877"/>
    </source>
</evidence>
<protein>
    <recommendedName>
        <fullName evidence="12">UDP-N-acetylglucosamine 1-carboxyvinyltransferase</fullName>
        <ecNumber evidence="11">2.5.1.7</ecNumber>
    </recommendedName>
    <alternativeName>
        <fullName evidence="13">Enoylpyruvate transferase</fullName>
    </alternativeName>
    <alternativeName>
        <fullName evidence="14">UDP-N-acetylglucosamine enolpyruvyl transferase</fullName>
    </alternativeName>
</protein>
<evidence type="ECO:0000256" key="12">
    <source>
        <dbReference type="ARBA" id="ARBA00039754"/>
    </source>
</evidence>
<evidence type="ECO:0000256" key="5">
    <source>
        <dbReference type="ARBA" id="ARBA00022679"/>
    </source>
</evidence>
<evidence type="ECO:0000256" key="1">
    <source>
        <dbReference type="ARBA" id="ARBA00004496"/>
    </source>
</evidence>
<dbReference type="Proteomes" id="UP000775877">
    <property type="component" value="Unassembled WGS sequence"/>
</dbReference>
<evidence type="ECO:0000256" key="4">
    <source>
        <dbReference type="ARBA" id="ARBA00022618"/>
    </source>
</evidence>